<reference evidence="7 8" key="1">
    <citation type="submission" date="2021-03" db="EMBL/GenBank/DDBJ databases">
        <authorList>
            <person name="King G.J."/>
            <person name="Bancroft I."/>
            <person name="Baten A."/>
            <person name="Bloomfield J."/>
            <person name="Borpatragohain P."/>
            <person name="He Z."/>
            <person name="Irish N."/>
            <person name="Irwin J."/>
            <person name="Liu K."/>
            <person name="Mauleon R.P."/>
            <person name="Moore J."/>
            <person name="Morris R."/>
            <person name="Ostergaard L."/>
            <person name="Wang B."/>
            <person name="Wells R."/>
        </authorList>
    </citation>
    <scope>NUCLEOTIDE SEQUENCE [LARGE SCALE GENOMIC DNA]</scope>
    <source>
        <strain evidence="7">R-o-18</strain>
        <tissue evidence="7">Leaf</tissue>
    </source>
</reference>
<evidence type="ECO:0000256" key="5">
    <source>
        <dbReference type="SAM" id="Coils"/>
    </source>
</evidence>
<proteinExistence type="predicted"/>
<feature type="domain" description="RING-type" evidence="6">
    <location>
        <begin position="262"/>
        <end position="308"/>
    </location>
</feature>
<dbReference type="EMBL" id="JADBGQ010000007">
    <property type="protein sequence ID" value="KAG5391050.1"/>
    <property type="molecule type" value="Genomic_DNA"/>
</dbReference>
<organism evidence="7 8">
    <name type="scientific">Brassica rapa subsp. trilocularis</name>
    <dbReference type="NCBI Taxonomy" id="1813537"/>
    <lineage>
        <taxon>Eukaryota</taxon>
        <taxon>Viridiplantae</taxon>
        <taxon>Streptophyta</taxon>
        <taxon>Embryophyta</taxon>
        <taxon>Tracheophyta</taxon>
        <taxon>Spermatophyta</taxon>
        <taxon>Magnoliopsida</taxon>
        <taxon>eudicotyledons</taxon>
        <taxon>Gunneridae</taxon>
        <taxon>Pentapetalae</taxon>
        <taxon>rosids</taxon>
        <taxon>malvids</taxon>
        <taxon>Brassicales</taxon>
        <taxon>Brassicaceae</taxon>
        <taxon>Brassiceae</taxon>
        <taxon>Brassica</taxon>
    </lineage>
</organism>
<dbReference type="InterPro" id="IPR019786">
    <property type="entry name" value="Zinc_finger_PHD-type_CS"/>
</dbReference>
<evidence type="ECO:0000256" key="1">
    <source>
        <dbReference type="ARBA" id="ARBA00022723"/>
    </source>
</evidence>
<keyword evidence="1" id="KW-0479">Metal-binding</keyword>
<dbReference type="InterPro" id="IPR001841">
    <property type="entry name" value="Znf_RING"/>
</dbReference>
<dbReference type="Proteomes" id="UP000823674">
    <property type="component" value="Chromosome A08"/>
</dbReference>
<keyword evidence="5" id="KW-0175">Coiled coil</keyword>
<evidence type="ECO:0000256" key="4">
    <source>
        <dbReference type="PROSITE-ProRule" id="PRU00175"/>
    </source>
</evidence>
<keyword evidence="8" id="KW-1185">Reference proteome</keyword>
<protein>
    <recommendedName>
        <fullName evidence="6">RING-type domain-containing protein</fullName>
    </recommendedName>
</protein>
<name>A0ABQ7LWV8_BRACM</name>
<dbReference type="PANTHER" id="PTHR34451:SF11">
    <property type="entry name" value="RING-TYPE DOMAIN-CONTAINING PROTEIN"/>
    <property type="match status" value="1"/>
</dbReference>
<keyword evidence="2 4" id="KW-0863">Zinc-finger</keyword>
<dbReference type="PROSITE" id="PS50089">
    <property type="entry name" value="ZF_RING_2"/>
    <property type="match status" value="1"/>
</dbReference>
<dbReference type="PANTHER" id="PTHR34451">
    <property type="entry name" value="PHD FINGER FAMILY PROTEIN"/>
    <property type="match status" value="1"/>
</dbReference>
<dbReference type="PROSITE" id="PS01359">
    <property type="entry name" value="ZF_PHD_1"/>
    <property type="match status" value="1"/>
</dbReference>
<sequence length="410" mass="45694">MNLPTSTSTPETADSAATPTEICEQCGSQDSWVIHSARHRGVLRFFCTHCLLRNHPTSFCPTCFAFYDSSPPHHSCRVSCSKCGSHTHLHCAGGDEESSSPPYLCPPCLNPSSFSFFRPIINADGVRCMDKPLSEAFLCAAKISAFSMSRAVIVANSEAEWKGRECAVAKKRLREAVEDVLKLNEKARLAIAKVKEESGDQDQKPKVIESSGQTADSASYSTETCDYCGSQDSWVIHPARLRGVLRFFCTHCLLRSHPMSFCPTCYDSSPPPHQSRRVSCSDCGSYTHIQCADGDESSSTHYLCPPCRDPISFSFFRPFVDTNGVRFLDKSLSEAFLCATKISVFSMNKAVYFAKMEAERKGKECAVEKKRAREALEYFVKLYEKARSDVDKLREASFEQYPAVQVKQEE</sequence>
<evidence type="ECO:0000256" key="2">
    <source>
        <dbReference type="ARBA" id="ARBA00022771"/>
    </source>
</evidence>
<evidence type="ECO:0000256" key="3">
    <source>
        <dbReference type="ARBA" id="ARBA00022833"/>
    </source>
</evidence>
<comment type="caution">
    <text evidence="7">The sequence shown here is derived from an EMBL/GenBank/DDBJ whole genome shotgun (WGS) entry which is preliminary data.</text>
</comment>
<gene>
    <name evidence="7" type="primary">A08p043250.1_BraROA</name>
    <name evidence="7" type="ORF">IGI04_032591</name>
</gene>
<feature type="coiled-coil region" evidence="5">
    <location>
        <begin position="166"/>
        <end position="197"/>
    </location>
</feature>
<keyword evidence="3" id="KW-0862">Zinc</keyword>
<evidence type="ECO:0000313" key="7">
    <source>
        <dbReference type="EMBL" id="KAG5391050.1"/>
    </source>
</evidence>
<evidence type="ECO:0000259" key="6">
    <source>
        <dbReference type="PROSITE" id="PS50089"/>
    </source>
</evidence>
<accession>A0ABQ7LWV8</accession>
<evidence type="ECO:0000313" key="8">
    <source>
        <dbReference type="Proteomes" id="UP000823674"/>
    </source>
</evidence>